<dbReference type="OrthoDB" id="9803035at2"/>
<evidence type="ECO:0000259" key="5">
    <source>
        <dbReference type="SMART" id="SM00563"/>
    </source>
</evidence>
<evidence type="ECO:0000313" key="6">
    <source>
        <dbReference type="EMBL" id="SDC53409.1"/>
    </source>
</evidence>
<dbReference type="NCBIfam" id="TIGR00530">
    <property type="entry name" value="AGP_acyltrn"/>
    <property type="match status" value="1"/>
</dbReference>
<evidence type="ECO:0000256" key="3">
    <source>
        <dbReference type="ARBA" id="ARBA00023315"/>
    </source>
</evidence>
<evidence type="ECO:0000256" key="4">
    <source>
        <dbReference type="RuleBase" id="RU361267"/>
    </source>
</evidence>
<dbReference type="Pfam" id="PF01553">
    <property type="entry name" value="Acyltransferase"/>
    <property type="match status" value="1"/>
</dbReference>
<dbReference type="InterPro" id="IPR004552">
    <property type="entry name" value="AGP_acyltrans"/>
</dbReference>
<protein>
    <recommendedName>
        <fullName evidence="4">1-acyl-sn-glycerol-3-phosphate acyltransferase</fullName>
        <ecNumber evidence="4">2.3.1.51</ecNumber>
    </recommendedName>
</protein>
<dbReference type="GO" id="GO:0006654">
    <property type="term" value="P:phosphatidic acid biosynthetic process"/>
    <property type="evidence" value="ECO:0007669"/>
    <property type="project" value="TreeGrafter"/>
</dbReference>
<reference evidence="7" key="1">
    <citation type="submission" date="2016-10" db="EMBL/GenBank/DDBJ databases">
        <authorList>
            <person name="Varghese N."/>
            <person name="Submissions S."/>
        </authorList>
    </citation>
    <scope>NUCLEOTIDE SEQUENCE [LARGE SCALE GENOMIC DNA]</scope>
    <source>
        <strain evidence="7">DSM 11005</strain>
    </source>
</reference>
<evidence type="ECO:0000256" key="2">
    <source>
        <dbReference type="ARBA" id="ARBA00022679"/>
    </source>
</evidence>
<comment type="domain">
    <text evidence="4">The HXXXXD motif is essential for acyltransferase activity and may constitute the binding site for the phosphate moiety of the glycerol-3-phosphate.</text>
</comment>
<gene>
    <name evidence="6" type="ORF">SAMN04487864_10966</name>
</gene>
<dbReference type="CDD" id="cd07989">
    <property type="entry name" value="LPLAT_AGPAT-like"/>
    <property type="match status" value="1"/>
</dbReference>
<organism evidence="6 7">
    <name type="scientific">Succiniclasticum ruminis</name>
    <dbReference type="NCBI Taxonomy" id="40841"/>
    <lineage>
        <taxon>Bacteria</taxon>
        <taxon>Bacillati</taxon>
        <taxon>Bacillota</taxon>
        <taxon>Negativicutes</taxon>
        <taxon>Acidaminococcales</taxon>
        <taxon>Acidaminococcaceae</taxon>
        <taxon>Succiniclasticum</taxon>
    </lineage>
</organism>
<keyword evidence="4" id="KW-0444">Lipid biosynthesis</keyword>
<proteinExistence type="inferred from homology"/>
<keyword evidence="4" id="KW-0443">Lipid metabolism</keyword>
<keyword evidence="4" id="KW-0594">Phospholipid biosynthesis</keyword>
<accession>A0A1G6MD36</accession>
<dbReference type="AlphaFoldDB" id="A0A1G6MD36"/>
<comment type="similarity">
    <text evidence="1 4">Belongs to the 1-acyl-sn-glycerol-3-phosphate acyltransferase family.</text>
</comment>
<dbReference type="InterPro" id="IPR002123">
    <property type="entry name" value="Plipid/glycerol_acylTrfase"/>
</dbReference>
<dbReference type="GO" id="GO:0016020">
    <property type="term" value="C:membrane"/>
    <property type="evidence" value="ECO:0007669"/>
    <property type="project" value="InterPro"/>
</dbReference>
<evidence type="ECO:0000313" key="7">
    <source>
        <dbReference type="Proteomes" id="UP000198943"/>
    </source>
</evidence>
<evidence type="ECO:0000256" key="1">
    <source>
        <dbReference type="ARBA" id="ARBA00008655"/>
    </source>
</evidence>
<keyword evidence="2 4" id="KW-0808">Transferase</keyword>
<keyword evidence="3 4" id="KW-0012">Acyltransferase</keyword>
<keyword evidence="7" id="KW-1185">Reference proteome</keyword>
<dbReference type="EC" id="2.3.1.51" evidence="4"/>
<comment type="catalytic activity">
    <reaction evidence="4">
        <text>a 1-acyl-sn-glycero-3-phosphate + an acyl-CoA = a 1,2-diacyl-sn-glycero-3-phosphate + CoA</text>
        <dbReference type="Rhea" id="RHEA:19709"/>
        <dbReference type="ChEBI" id="CHEBI:57287"/>
        <dbReference type="ChEBI" id="CHEBI:57970"/>
        <dbReference type="ChEBI" id="CHEBI:58342"/>
        <dbReference type="ChEBI" id="CHEBI:58608"/>
        <dbReference type="EC" id="2.3.1.51"/>
    </reaction>
</comment>
<keyword evidence="4" id="KW-1208">Phospholipid metabolism</keyword>
<dbReference type="GO" id="GO:0003841">
    <property type="term" value="F:1-acylglycerol-3-phosphate O-acyltransferase activity"/>
    <property type="evidence" value="ECO:0007669"/>
    <property type="project" value="UniProtKB-UniRule"/>
</dbReference>
<sequence>MTLYDFCHLTFPWVFKIWLRCEVYGRENIPAEGPVVIASNHLSLLDPPVLGAAATRKVHFMAKSELFKPAWFGALIRKLGAFPVKRGEMDREAIKTGLAILKENKVLAVFPEGTRSKTGELGRAGGGAFMMGVKRKAKIVPAYIYGTDLSRHPGWPKVRVIFGKPIEYDPDMGTGRESLDALGARWREEVLVLRKAVATDNENHPG</sequence>
<name>A0A1G6MD36_9FIRM</name>
<dbReference type="SMART" id="SM00563">
    <property type="entry name" value="PlsC"/>
    <property type="match status" value="1"/>
</dbReference>
<dbReference type="SUPFAM" id="SSF69593">
    <property type="entry name" value="Glycerol-3-phosphate (1)-acyltransferase"/>
    <property type="match status" value="1"/>
</dbReference>
<dbReference type="RefSeq" id="WP_093730546.1">
    <property type="nucleotide sequence ID" value="NZ_FMYW01000009.1"/>
</dbReference>
<dbReference type="PANTHER" id="PTHR10434">
    <property type="entry name" value="1-ACYL-SN-GLYCEROL-3-PHOSPHATE ACYLTRANSFERASE"/>
    <property type="match status" value="1"/>
</dbReference>
<dbReference type="EMBL" id="FMYW01000009">
    <property type="protein sequence ID" value="SDC53409.1"/>
    <property type="molecule type" value="Genomic_DNA"/>
</dbReference>
<dbReference type="PANTHER" id="PTHR10434:SF11">
    <property type="entry name" value="1-ACYL-SN-GLYCEROL-3-PHOSPHATE ACYLTRANSFERASE"/>
    <property type="match status" value="1"/>
</dbReference>
<dbReference type="Proteomes" id="UP000198943">
    <property type="component" value="Unassembled WGS sequence"/>
</dbReference>
<feature type="domain" description="Phospholipid/glycerol acyltransferase" evidence="5">
    <location>
        <begin position="35"/>
        <end position="147"/>
    </location>
</feature>